<evidence type="ECO:0000313" key="9">
    <source>
        <dbReference type="Proteomes" id="UP000651156"/>
    </source>
</evidence>
<dbReference type="InterPro" id="IPR003661">
    <property type="entry name" value="HisK_dim/P_dom"/>
</dbReference>
<keyword evidence="6" id="KW-0902">Two-component regulatory system</keyword>
<dbReference type="InterPro" id="IPR004358">
    <property type="entry name" value="Sig_transdc_His_kin-like_C"/>
</dbReference>
<keyword evidence="3" id="KW-0597">Phosphoprotein</keyword>
<dbReference type="SMART" id="SM00387">
    <property type="entry name" value="HATPase_c"/>
    <property type="match status" value="1"/>
</dbReference>
<dbReference type="Gene3D" id="1.10.287.130">
    <property type="match status" value="1"/>
</dbReference>
<organism evidence="8 9">
    <name type="scientific">Gloeocapsopsis crepidinum LEGE 06123</name>
    <dbReference type="NCBI Taxonomy" id="588587"/>
    <lineage>
        <taxon>Bacteria</taxon>
        <taxon>Bacillati</taxon>
        <taxon>Cyanobacteriota</taxon>
        <taxon>Cyanophyceae</taxon>
        <taxon>Oscillatoriophycideae</taxon>
        <taxon>Chroococcales</taxon>
        <taxon>Chroococcaceae</taxon>
        <taxon>Gloeocapsopsis</taxon>
    </lineage>
</organism>
<dbReference type="GO" id="GO:0016301">
    <property type="term" value="F:kinase activity"/>
    <property type="evidence" value="ECO:0007669"/>
    <property type="project" value="UniProtKB-KW"/>
</dbReference>
<dbReference type="CDD" id="cd00075">
    <property type="entry name" value="HATPase"/>
    <property type="match status" value="1"/>
</dbReference>
<dbReference type="InterPro" id="IPR003594">
    <property type="entry name" value="HATPase_dom"/>
</dbReference>
<dbReference type="PROSITE" id="PS50109">
    <property type="entry name" value="HIS_KIN"/>
    <property type="match status" value="1"/>
</dbReference>
<dbReference type="EC" id="2.7.13.3" evidence="2"/>
<evidence type="ECO:0000256" key="6">
    <source>
        <dbReference type="ARBA" id="ARBA00023012"/>
    </source>
</evidence>
<dbReference type="Pfam" id="PF00512">
    <property type="entry name" value="HisKA"/>
    <property type="match status" value="1"/>
</dbReference>
<evidence type="ECO:0000256" key="5">
    <source>
        <dbReference type="ARBA" id="ARBA00022777"/>
    </source>
</evidence>
<dbReference type="RefSeq" id="WP_193932305.1">
    <property type="nucleotide sequence ID" value="NZ_CAWPMZ010000053.1"/>
</dbReference>
<dbReference type="PANTHER" id="PTHR43711">
    <property type="entry name" value="TWO-COMPONENT HISTIDINE KINASE"/>
    <property type="match status" value="1"/>
</dbReference>
<dbReference type="Gene3D" id="3.30.565.10">
    <property type="entry name" value="Histidine kinase-like ATPase, C-terminal domain"/>
    <property type="match status" value="1"/>
</dbReference>
<feature type="domain" description="Histidine kinase" evidence="7">
    <location>
        <begin position="187"/>
        <end position="434"/>
    </location>
</feature>
<keyword evidence="5 8" id="KW-0418">Kinase</keyword>
<evidence type="ECO:0000259" key="7">
    <source>
        <dbReference type="PROSITE" id="PS50109"/>
    </source>
</evidence>
<dbReference type="InterPro" id="IPR005467">
    <property type="entry name" value="His_kinase_dom"/>
</dbReference>
<comment type="catalytic activity">
    <reaction evidence="1">
        <text>ATP + protein L-histidine = ADP + protein N-phospho-L-histidine.</text>
        <dbReference type="EC" id="2.7.13.3"/>
    </reaction>
</comment>
<evidence type="ECO:0000313" key="8">
    <source>
        <dbReference type="EMBL" id="MBE9191146.1"/>
    </source>
</evidence>
<gene>
    <name evidence="8" type="ORF">IQ230_12430</name>
</gene>
<keyword evidence="9" id="KW-1185">Reference proteome</keyword>
<dbReference type="InterPro" id="IPR036890">
    <property type="entry name" value="HATPase_C_sf"/>
</dbReference>
<reference evidence="8 9" key="1">
    <citation type="submission" date="2020-10" db="EMBL/GenBank/DDBJ databases">
        <authorList>
            <person name="Castelo-Branco R."/>
            <person name="Eusebio N."/>
            <person name="Adriana R."/>
            <person name="Vieira A."/>
            <person name="Brugerolle De Fraissinette N."/>
            <person name="Rezende De Castro R."/>
            <person name="Schneider M.P."/>
            <person name="Vasconcelos V."/>
            <person name="Leao P.N."/>
        </authorList>
    </citation>
    <scope>NUCLEOTIDE SEQUENCE [LARGE SCALE GENOMIC DNA]</scope>
    <source>
        <strain evidence="8 9">LEGE 06123</strain>
    </source>
</reference>
<dbReference type="InterPro" id="IPR036097">
    <property type="entry name" value="HisK_dim/P_sf"/>
</dbReference>
<dbReference type="CDD" id="cd00082">
    <property type="entry name" value="HisKA"/>
    <property type="match status" value="1"/>
</dbReference>
<name>A0ABR9US79_9CHRO</name>
<dbReference type="PRINTS" id="PR00344">
    <property type="entry name" value="BCTRLSENSOR"/>
</dbReference>
<comment type="caution">
    <text evidence="8">The sequence shown here is derived from an EMBL/GenBank/DDBJ whole genome shotgun (WGS) entry which is preliminary data.</text>
</comment>
<dbReference type="SMART" id="SM00388">
    <property type="entry name" value="HisKA"/>
    <property type="match status" value="1"/>
</dbReference>
<sequence length="438" mass="49106">MLMSNSSELVALYRSQVALLTQSLGATLSVVYLTEELLEEGETQTKLIPVVAYPEAAWQASQPVTLIPEMSNALLPLLSDPQKVISLEVEPLESLLETEQINDTSTHYSLLPSTQIILPLMHDNVFMGLLVTNREHMPWDERERDEIERIAQTLALARVLDQRREWYEQQFAQQQVLLETQRDLLDNLLHQLRNPLTALRTFGKLLIKRFVPGDANRKVAENIVRESDRIQELLKQFDRIIELTPQTKNPVLLESIKQTSKPLVLLPNIQENTEPCSIADILAPLLDSSSAIAQERHLNIQLDIPPNLPLVKANPVALREVFSNLLDNALKYTPPGGQIYIQAEQTSENFQGIAISDTGPGIPAQDLDHMFERHYRGVQAASQIPGTGLGLAIAKDLIEQMQGNIQVFSPAQNFPNSTHNNPGTTFVVWLPLAKKSKK</sequence>
<proteinExistence type="predicted"/>
<dbReference type="SUPFAM" id="SSF55874">
    <property type="entry name" value="ATPase domain of HSP90 chaperone/DNA topoisomerase II/histidine kinase"/>
    <property type="match status" value="1"/>
</dbReference>
<evidence type="ECO:0000256" key="1">
    <source>
        <dbReference type="ARBA" id="ARBA00000085"/>
    </source>
</evidence>
<dbReference type="SUPFAM" id="SSF47384">
    <property type="entry name" value="Homodimeric domain of signal transducing histidine kinase"/>
    <property type="match status" value="1"/>
</dbReference>
<evidence type="ECO:0000256" key="4">
    <source>
        <dbReference type="ARBA" id="ARBA00022679"/>
    </source>
</evidence>
<dbReference type="EMBL" id="JADEWN010000027">
    <property type="protein sequence ID" value="MBE9191146.1"/>
    <property type="molecule type" value="Genomic_DNA"/>
</dbReference>
<keyword evidence="4" id="KW-0808">Transferase</keyword>
<dbReference type="PANTHER" id="PTHR43711:SF26">
    <property type="entry name" value="SENSOR HISTIDINE KINASE RCSC"/>
    <property type="match status" value="1"/>
</dbReference>
<evidence type="ECO:0000256" key="3">
    <source>
        <dbReference type="ARBA" id="ARBA00022553"/>
    </source>
</evidence>
<accession>A0ABR9US79</accession>
<dbReference type="InterPro" id="IPR050736">
    <property type="entry name" value="Sensor_HK_Regulatory"/>
</dbReference>
<evidence type="ECO:0000256" key="2">
    <source>
        <dbReference type="ARBA" id="ARBA00012438"/>
    </source>
</evidence>
<dbReference type="Pfam" id="PF02518">
    <property type="entry name" value="HATPase_c"/>
    <property type="match status" value="1"/>
</dbReference>
<dbReference type="Proteomes" id="UP000651156">
    <property type="component" value="Unassembled WGS sequence"/>
</dbReference>
<protein>
    <recommendedName>
        <fullName evidence="2">histidine kinase</fullName>
        <ecNumber evidence="2">2.7.13.3</ecNumber>
    </recommendedName>
</protein>